<keyword evidence="2" id="KW-0812">Transmembrane</keyword>
<protein>
    <submittedName>
        <fullName evidence="3">Uncharacterized protein</fullName>
    </submittedName>
</protein>
<evidence type="ECO:0000256" key="1">
    <source>
        <dbReference type="SAM" id="MobiDB-lite"/>
    </source>
</evidence>
<proteinExistence type="predicted"/>
<reference evidence="3" key="1">
    <citation type="submission" date="2020-12" db="EMBL/GenBank/DDBJ databases">
        <authorList>
            <person name="Iha C."/>
        </authorList>
    </citation>
    <scope>NUCLEOTIDE SEQUENCE</scope>
</reference>
<name>A0A8S1J240_9CHLO</name>
<comment type="caution">
    <text evidence="3">The sequence shown here is derived from an EMBL/GenBank/DDBJ whole genome shotgun (WGS) entry which is preliminary data.</text>
</comment>
<dbReference type="Proteomes" id="UP000708148">
    <property type="component" value="Unassembled WGS sequence"/>
</dbReference>
<organism evidence="3 4">
    <name type="scientific">Ostreobium quekettii</name>
    <dbReference type="NCBI Taxonomy" id="121088"/>
    <lineage>
        <taxon>Eukaryota</taxon>
        <taxon>Viridiplantae</taxon>
        <taxon>Chlorophyta</taxon>
        <taxon>core chlorophytes</taxon>
        <taxon>Ulvophyceae</taxon>
        <taxon>TCBD clade</taxon>
        <taxon>Bryopsidales</taxon>
        <taxon>Ostreobineae</taxon>
        <taxon>Ostreobiaceae</taxon>
        <taxon>Ostreobium</taxon>
    </lineage>
</organism>
<evidence type="ECO:0000313" key="3">
    <source>
        <dbReference type="EMBL" id="CAD7699913.1"/>
    </source>
</evidence>
<dbReference type="AlphaFoldDB" id="A0A8S1J240"/>
<sequence>MAPATSRPPQGHPGAKRGTSLPLAIGTTAAAVLLGTTCLWMLVSASTVQLVGVPGATERRAAPVPEAPKDPTASYLHIPVGFSLSQVVVAAIAPCEGQRCHETDHRSAPILARPLAP</sequence>
<keyword evidence="2" id="KW-0472">Membrane</keyword>
<keyword evidence="2" id="KW-1133">Transmembrane helix</keyword>
<feature type="region of interest" description="Disordered" evidence="1">
    <location>
        <begin position="1"/>
        <end position="20"/>
    </location>
</feature>
<evidence type="ECO:0000313" key="4">
    <source>
        <dbReference type="Proteomes" id="UP000708148"/>
    </source>
</evidence>
<keyword evidence="4" id="KW-1185">Reference proteome</keyword>
<evidence type="ECO:0000256" key="2">
    <source>
        <dbReference type="SAM" id="Phobius"/>
    </source>
</evidence>
<feature type="transmembrane region" description="Helical" evidence="2">
    <location>
        <begin position="21"/>
        <end position="43"/>
    </location>
</feature>
<accession>A0A8S1J240</accession>
<gene>
    <name evidence="3" type="ORF">OSTQU699_LOCUS5272</name>
</gene>
<dbReference type="EMBL" id="CAJHUC010001134">
    <property type="protein sequence ID" value="CAD7699913.1"/>
    <property type="molecule type" value="Genomic_DNA"/>
</dbReference>